<dbReference type="FunFam" id="3.30.390.30:FF:000001">
    <property type="entry name" value="Dihydrolipoyl dehydrogenase"/>
    <property type="match status" value="1"/>
</dbReference>
<feature type="binding site" evidence="14">
    <location>
        <position position="271"/>
    </location>
    <ligand>
        <name>NAD(+)</name>
        <dbReference type="ChEBI" id="CHEBI:57540"/>
    </ligand>
</feature>
<evidence type="ECO:0000256" key="3">
    <source>
        <dbReference type="ARBA" id="ARBA00012608"/>
    </source>
</evidence>
<sequence length="466" mass="50287">MAAQEFDLVVVGSGPGGYVAAIRAAQLKMKVAMVERAELGGICLNWGCIPTKALLRSSDVYHMLTHAEQFGLKVEGKVSFDLTKIVERSRGVAKQMSQGIAFLMKKNKVTVIQGDAKLNGRGKLNVTKDGATTEVVAKHIILATGARARQLPGLEVDGKLVWSYREALVPKEQPQRLLVVGSGAIGIEFASFFRTLGSEVTVVELLDRILPVEDEEISAFARKAFEKQGIKIRTGAKVTKLDKKTNSVVATIEADGKTETLEVDRVISAVGIVGNIEEVGLDTVKGVKTDRGFIQVDEYLRTGEPGIYAIGDVVSPPWLAHKASHEGIICVEAIAGLHPHKMKVENIPGCTYCTPQVASVGWTEARAKKEGREVRVGRFPFIGNGKAVAMGEPQGLVKTIFDAKTGELLGAHMVGAEVTELIQGYVIAKTGELTEAELMETIFPHPTISETMHESVLDAYGRVIHI</sequence>
<evidence type="ECO:0000256" key="15">
    <source>
        <dbReference type="PIRSR" id="PIRSR000350-4"/>
    </source>
</evidence>
<dbReference type="PANTHER" id="PTHR22912:SF217">
    <property type="entry name" value="DIHYDROLIPOYL DEHYDROGENASE"/>
    <property type="match status" value="1"/>
</dbReference>
<feature type="domain" description="Pyridine nucleotide-disulphide oxidoreductase dimerisation" evidence="17">
    <location>
        <begin position="347"/>
        <end position="455"/>
    </location>
</feature>
<dbReference type="Pfam" id="PF02852">
    <property type="entry name" value="Pyr_redox_dim"/>
    <property type="match status" value="1"/>
</dbReference>
<comment type="similarity">
    <text evidence="2 16">Belongs to the class-I pyridine nucleotide-disulfide oxidoreductase family.</text>
</comment>
<proteinExistence type="inferred from homology"/>
<dbReference type="InterPro" id="IPR036188">
    <property type="entry name" value="FAD/NAD-bd_sf"/>
</dbReference>
<dbReference type="GO" id="GO:0005737">
    <property type="term" value="C:cytoplasm"/>
    <property type="evidence" value="ECO:0007669"/>
    <property type="project" value="UniProtKB-SubCell"/>
</dbReference>
<feature type="active site" description="Proton acceptor" evidence="13">
    <location>
        <position position="445"/>
    </location>
</feature>
<evidence type="ECO:0000313" key="20">
    <source>
        <dbReference type="Proteomes" id="UP000681075"/>
    </source>
</evidence>
<keyword evidence="11 16" id="KW-0676">Redox-active center</keyword>
<dbReference type="NCBIfam" id="TIGR01350">
    <property type="entry name" value="lipoamide_DH"/>
    <property type="match status" value="1"/>
</dbReference>
<dbReference type="InterPro" id="IPR050151">
    <property type="entry name" value="Class-I_Pyr_Nuc-Dis_Oxidored"/>
</dbReference>
<dbReference type="EC" id="1.8.1.4" evidence="3 16"/>
<dbReference type="PIRSF" id="PIRSF000350">
    <property type="entry name" value="Mercury_reductase_MerA"/>
    <property type="match status" value="1"/>
</dbReference>
<dbReference type="InterPro" id="IPR016156">
    <property type="entry name" value="FAD/NAD-linked_Rdtase_dimer_sf"/>
</dbReference>
<dbReference type="InterPro" id="IPR023753">
    <property type="entry name" value="FAD/NAD-binding_dom"/>
</dbReference>
<dbReference type="GO" id="GO:0050660">
    <property type="term" value="F:flavin adenine dinucleotide binding"/>
    <property type="evidence" value="ECO:0007669"/>
    <property type="project" value="InterPro"/>
</dbReference>
<dbReference type="InterPro" id="IPR001100">
    <property type="entry name" value="Pyr_nuc-diS_OxRdtase"/>
</dbReference>
<evidence type="ECO:0000256" key="10">
    <source>
        <dbReference type="ARBA" id="ARBA00023157"/>
    </source>
</evidence>
<dbReference type="InterPro" id="IPR006258">
    <property type="entry name" value="Lipoamide_DH"/>
</dbReference>
<keyword evidence="8 16" id="KW-0560">Oxidoreductase</keyword>
<dbReference type="Proteomes" id="UP000681075">
    <property type="component" value="Unassembled WGS sequence"/>
</dbReference>
<protein>
    <recommendedName>
        <fullName evidence="4 16">Dihydrolipoyl dehydrogenase</fullName>
        <ecNumber evidence="3 16">1.8.1.4</ecNumber>
    </recommendedName>
</protein>
<dbReference type="PRINTS" id="PR00368">
    <property type="entry name" value="FADPNR"/>
</dbReference>
<dbReference type="InterPro" id="IPR012999">
    <property type="entry name" value="Pyr_OxRdtase_I_AS"/>
</dbReference>
<evidence type="ECO:0000256" key="4">
    <source>
        <dbReference type="ARBA" id="ARBA00016961"/>
    </source>
</evidence>
<dbReference type="GO" id="GO:0004148">
    <property type="term" value="F:dihydrolipoyl dehydrogenase (NADH) activity"/>
    <property type="evidence" value="ECO:0007669"/>
    <property type="project" value="UniProtKB-EC"/>
</dbReference>
<evidence type="ECO:0000259" key="18">
    <source>
        <dbReference type="Pfam" id="PF07992"/>
    </source>
</evidence>
<evidence type="ECO:0000259" key="17">
    <source>
        <dbReference type="Pfam" id="PF02852"/>
    </source>
</evidence>
<evidence type="ECO:0000256" key="2">
    <source>
        <dbReference type="ARBA" id="ARBA00007532"/>
    </source>
</evidence>
<feature type="disulfide bond" description="Redox-active" evidence="15">
    <location>
        <begin position="43"/>
        <end position="48"/>
    </location>
</feature>
<evidence type="ECO:0000256" key="6">
    <source>
        <dbReference type="ARBA" id="ARBA00022630"/>
    </source>
</evidence>
<dbReference type="Pfam" id="PF07992">
    <property type="entry name" value="Pyr_redox_2"/>
    <property type="match status" value="1"/>
</dbReference>
<gene>
    <name evidence="19" type="ORF">TMPK1_07580</name>
</gene>
<reference evidence="19" key="1">
    <citation type="submission" date="2021-02" db="EMBL/GenBank/DDBJ databases">
        <title>Genome sequence of Rhodospirillales sp. strain TMPK1 isolated from soil.</title>
        <authorList>
            <person name="Nakai R."/>
            <person name="Kusada H."/>
            <person name="Tamaki H."/>
        </authorList>
    </citation>
    <scope>NUCLEOTIDE SEQUENCE</scope>
    <source>
        <strain evidence="19">TMPK1</strain>
    </source>
</reference>
<evidence type="ECO:0000256" key="13">
    <source>
        <dbReference type="PIRSR" id="PIRSR000350-2"/>
    </source>
</evidence>
<dbReference type="EMBL" id="BOPV01000001">
    <property type="protein sequence ID" value="GIL38521.1"/>
    <property type="molecule type" value="Genomic_DNA"/>
</dbReference>
<dbReference type="GO" id="GO:0006103">
    <property type="term" value="P:2-oxoglutarate metabolic process"/>
    <property type="evidence" value="ECO:0007669"/>
    <property type="project" value="TreeGrafter"/>
</dbReference>
<accession>A0A8S8X9E1</accession>
<dbReference type="Gene3D" id="3.30.390.30">
    <property type="match status" value="1"/>
</dbReference>
<feature type="binding site" evidence="14">
    <location>
        <position position="52"/>
    </location>
    <ligand>
        <name>FAD</name>
        <dbReference type="ChEBI" id="CHEBI:57692"/>
    </ligand>
</feature>
<evidence type="ECO:0000256" key="16">
    <source>
        <dbReference type="RuleBase" id="RU003692"/>
    </source>
</evidence>
<feature type="binding site" evidence="14">
    <location>
        <begin position="181"/>
        <end position="188"/>
    </location>
    <ligand>
        <name>NAD(+)</name>
        <dbReference type="ChEBI" id="CHEBI:57540"/>
    </ligand>
</feature>
<dbReference type="InterPro" id="IPR004099">
    <property type="entry name" value="Pyr_nucl-diS_OxRdtase_dimer"/>
</dbReference>
<keyword evidence="10" id="KW-1015">Disulfide bond</keyword>
<evidence type="ECO:0000256" key="12">
    <source>
        <dbReference type="ARBA" id="ARBA00049187"/>
    </source>
</evidence>
<feature type="binding site" evidence="14">
    <location>
        <position position="312"/>
    </location>
    <ligand>
        <name>FAD</name>
        <dbReference type="ChEBI" id="CHEBI:57692"/>
    </ligand>
</feature>
<comment type="caution">
    <text evidence="19">The sequence shown here is derived from an EMBL/GenBank/DDBJ whole genome shotgun (WGS) entry which is preliminary data.</text>
</comment>
<evidence type="ECO:0000256" key="9">
    <source>
        <dbReference type="ARBA" id="ARBA00023027"/>
    </source>
</evidence>
<dbReference type="SUPFAM" id="SSF51905">
    <property type="entry name" value="FAD/NAD(P)-binding domain"/>
    <property type="match status" value="1"/>
</dbReference>
<feature type="binding site" evidence="14">
    <location>
        <position position="204"/>
    </location>
    <ligand>
        <name>NAD(+)</name>
        <dbReference type="ChEBI" id="CHEBI:57540"/>
    </ligand>
</feature>
<dbReference type="RefSeq" id="WP_420241553.1">
    <property type="nucleotide sequence ID" value="NZ_BOPV01000001.1"/>
</dbReference>
<dbReference type="Gene3D" id="3.50.50.60">
    <property type="entry name" value="FAD/NAD(P)-binding domain"/>
    <property type="match status" value="2"/>
</dbReference>
<dbReference type="AlphaFoldDB" id="A0A8S8X9E1"/>
<evidence type="ECO:0000256" key="5">
    <source>
        <dbReference type="ARBA" id="ARBA00022490"/>
    </source>
</evidence>
<evidence type="ECO:0000256" key="8">
    <source>
        <dbReference type="ARBA" id="ARBA00023002"/>
    </source>
</evidence>
<evidence type="ECO:0000256" key="7">
    <source>
        <dbReference type="ARBA" id="ARBA00022827"/>
    </source>
</evidence>
<organism evidence="19 20">
    <name type="scientific">Roseiterribacter gracilis</name>
    <dbReference type="NCBI Taxonomy" id="2812848"/>
    <lineage>
        <taxon>Bacteria</taxon>
        <taxon>Pseudomonadati</taxon>
        <taxon>Pseudomonadota</taxon>
        <taxon>Alphaproteobacteria</taxon>
        <taxon>Rhodospirillales</taxon>
        <taxon>Roseiterribacteraceae</taxon>
        <taxon>Roseiterribacter</taxon>
    </lineage>
</organism>
<evidence type="ECO:0000313" key="19">
    <source>
        <dbReference type="EMBL" id="GIL38521.1"/>
    </source>
</evidence>
<comment type="catalytic activity">
    <reaction evidence="12 16">
        <text>N(6)-[(R)-dihydrolipoyl]-L-lysyl-[protein] + NAD(+) = N(6)-[(R)-lipoyl]-L-lysyl-[protein] + NADH + H(+)</text>
        <dbReference type="Rhea" id="RHEA:15045"/>
        <dbReference type="Rhea" id="RHEA-COMP:10474"/>
        <dbReference type="Rhea" id="RHEA-COMP:10475"/>
        <dbReference type="ChEBI" id="CHEBI:15378"/>
        <dbReference type="ChEBI" id="CHEBI:57540"/>
        <dbReference type="ChEBI" id="CHEBI:57945"/>
        <dbReference type="ChEBI" id="CHEBI:83099"/>
        <dbReference type="ChEBI" id="CHEBI:83100"/>
        <dbReference type="EC" id="1.8.1.4"/>
    </reaction>
</comment>
<evidence type="ECO:0000256" key="11">
    <source>
        <dbReference type="ARBA" id="ARBA00023284"/>
    </source>
</evidence>
<comment type="miscellaneous">
    <text evidence="16">The active site is a redox-active disulfide bond.</text>
</comment>
<name>A0A8S8X9E1_9PROT</name>
<dbReference type="PANTHER" id="PTHR22912">
    <property type="entry name" value="DISULFIDE OXIDOREDUCTASE"/>
    <property type="match status" value="1"/>
</dbReference>
<dbReference type="PRINTS" id="PR00411">
    <property type="entry name" value="PNDRDTASEI"/>
</dbReference>
<keyword evidence="6 16" id="KW-0285">Flavoprotein</keyword>
<keyword evidence="5" id="KW-0963">Cytoplasm</keyword>
<keyword evidence="7 14" id="KW-0274">FAD</keyword>
<dbReference type="SUPFAM" id="SSF55424">
    <property type="entry name" value="FAD/NAD-linked reductases, dimerisation (C-terminal) domain"/>
    <property type="match status" value="1"/>
</dbReference>
<evidence type="ECO:0000256" key="14">
    <source>
        <dbReference type="PIRSR" id="PIRSR000350-3"/>
    </source>
</evidence>
<comment type="cofactor">
    <cofactor evidence="14 16">
        <name>FAD</name>
        <dbReference type="ChEBI" id="CHEBI:57692"/>
    </cofactor>
    <text evidence="14 16">Binds 1 FAD per subunit.</text>
</comment>
<evidence type="ECO:0000256" key="1">
    <source>
        <dbReference type="ARBA" id="ARBA00004496"/>
    </source>
</evidence>
<keyword evidence="9 14" id="KW-0520">NAD</keyword>
<keyword evidence="20" id="KW-1185">Reference proteome</keyword>
<comment type="subcellular location">
    <subcellularLocation>
        <location evidence="1">Cytoplasm</location>
    </subcellularLocation>
</comment>
<dbReference type="PROSITE" id="PS00076">
    <property type="entry name" value="PYRIDINE_REDOX_1"/>
    <property type="match status" value="1"/>
</dbReference>
<keyword evidence="14" id="KW-0547">Nucleotide-binding</keyword>
<feature type="domain" description="FAD/NAD(P)-binding" evidence="18">
    <location>
        <begin position="6"/>
        <end position="327"/>
    </location>
</feature>